<feature type="compositionally biased region" description="Polar residues" evidence="1">
    <location>
        <begin position="157"/>
        <end position="170"/>
    </location>
</feature>
<keyword evidence="3" id="KW-1185">Reference proteome</keyword>
<name>A0A4U0XQQ0_9PEZI</name>
<dbReference type="AlphaFoldDB" id="A0A4U0XQQ0"/>
<dbReference type="Proteomes" id="UP000309340">
    <property type="component" value="Unassembled WGS sequence"/>
</dbReference>
<accession>A0A4U0XQQ0</accession>
<reference evidence="2 3" key="1">
    <citation type="submission" date="2017-03" db="EMBL/GenBank/DDBJ databases">
        <title>Genomes of endolithic fungi from Antarctica.</title>
        <authorList>
            <person name="Coleine C."/>
            <person name="Masonjones S."/>
            <person name="Stajich J.E."/>
        </authorList>
    </citation>
    <scope>NUCLEOTIDE SEQUENCE [LARGE SCALE GENOMIC DNA]</scope>
    <source>
        <strain evidence="2 3">CCFEE 5184</strain>
    </source>
</reference>
<feature type="compositionally biased region" description="Basic residues" evidence="1">
    <location>
        <begin position="220"/>
        <end position="232"/>
    </location>
</feature>
<proteinExistence type="predicted"/>
<feature type="compositionally biased region" description="Basic and acidic residues" evidence="1">
    <location>
        <begin position="233"/>
        <end position="247"/>
    </location>
</feature>
<feature type="region of interest" description="Disordered" evidence="1">
    <location>
        <begin position="220"/>
        <end position="247"/>
    </location>
</feature>
<dbReference type="EMBL" id="NAJQ01000081">
    <property type="protein sequence ID" value="TKA79834.1"/>
    <property type="molecule type" value="Genomic_DNA"/>
</dbReference>
<gene>
    <name evidence="2" type="ORF">B0A55_02782</name>
</gene>
<feature type="region of interest" description="Disordered" evidence="1">
    <location>
        <begin position="151"/>
        <end position="183"/>
    </location>
</feature>
<evidence type="ECO:0000313" key="3">
    <source>
        <dbReference type="Proteomes" id="UP000309340"/>
    </source>
</evidence>
<dbReference type="STRING" id="329884.A0A4U0XQQ0"/>
<organism evidence="2 3">
    <name type="scientific">Friedmanniomyces simplex</name>
    <dbReference type="NCBI Taxonomy" id="329884"/>
    <lineage>
        <taxon>Eukaryota</taxon>
        <taxon>Fungi</taxon>
        <taxon>Dikarya</taxon>
        <taxon>Ascomycota</taxon>
        <taxon>Pezizomycotina</taxon>
        <taxon>Dothideomycetes</taxon>
        <taxon>Dothideomycetidae</taxon>
        <taxon>Mycosphaerellales</taxon>
        <taxon>Teratosphaeriaceae</taxon>
        <taxon>Friedmanniomyces</taxon>
    </lineage>
</organism>
<feature type="compositionally biased region" description="Basic residues" evidence="1">
    <location>
        <begin position="173"/>
        <end position="183"/>
    </location>
</feature>
<dbReference type="Pfam" id="PF09428">
    <property type="entry name" value="DUF2011"/>
    <property type="match status" value="1"/>
</dbReference>
<dbReference type="OrthoDB" id="5425061at2759"/>
<dbReference type="InterPro" id="IPR018555">
    <property type="entry name" value="C630.06c-like"/>
</dbReference>
<evidence type="ECO:0000256" key="1">
    <source>
        <dbReference type="SAM" id="MobiDB-lite"/>
    </source>
</evidence>
<evidence type="ECO:0000313" key="2">
    <source>
        <dbReference type="EMBL" id="TKA79834.1"/>
    </source>
</evidence>
<sequence>MNCKVKPDIFLRLNIDSPAASTPDRFPELDAIQYRKAANGLEYVTKTGESAQASEPDDDLDFRLFATPSAPGAAKAESKIRLRSPTPQTTAAGFIVMERDRRYYFADAFTTATKETYVRVALSGAQILALSRTPWPGSAYPWKVLNLPPVKGKGKTQPAQPSDQLTSETGGASKRKRPGKKARIQIRAKLATSRVEAGKREVDAAAREAVEREKRVRLNRVKKLRKRARDKAKKAQAERNDTNDDGD</sequence>
<protein>
    <submittedName>
        <fullName evidence="2">Uncharacterized protein</fullName>
    </submittedName>
</protein>
<comment type="caution">
    <text evidence="2">The sequence shown here is derived from an EMBL/GenBank/DDBJ whole genome shotgun (WGS) entry which is preliminary data.</text>
</comment>